<feature type="compositionally biased region" description="Low complexity" evidence="1">
    <location>
        <begin position="356"/>
        <end position="375"/>
    </location>
</feature>
<gene>
    <name evidence="2" type="ORF">BN7_6174</name>
</gene>
<evidence type="ECO:0000313" key="2">
    <source>
        <dbReference type="EMBL" id="CCH46581.1"/>
    </source>
</evidence>
<feature type="region of interest" description="Disordered" evidence="1">
    <location>
        <begin position="457"/>
        <end position="512"/>
    </location>
</feature>
<proteinExistence type="predicted"/>
<dbReference type="EMBL" id="CAIF01000254">
    <property type="protein sequence ID" value="CCH46581.1"/>
    <property type="molecule type" value="Genomic_DNA"/>
</dbReference>
<dbReference type="Proteomes" id="UP000009328">
    <property type="component" value="Unassembled WGS sequence"/>
</dbReference>
<organism evidence="2 3">
    <name type="scientific">Wickerhamomyces ciferrii (strain ATCC 14091 / BCRC 22168 / CBS 111 / JCM 3599 / NBRC 0793 / NRRL Y-1031 F-60-10)</name>
    <name type="common">Yeast</name>
    <name type="synonym">Pichia ciferrii</name>
    <dbReference type="NCBI Taxonomy" id="1206466"/>
    <lineage>
        <taxon>Eukaryota</taxon>
        <taxon>Fungi</taxon>
        <taxon>Dikarya</taxon>
        <taxon>Ascomycota</taxon>
        <taxon>Saccharomycotina</taxon>
        <taxon>Saccharomycetes</taxon>
        <taxon>Phaffomycetales</taxon>
        <taxon>Wickerhamomycetaceae</taxon>
        <taxon>Wickerhamomyces</taxon>
    </lineage>
</organism>
<dbReference type="HOGENOM" id="CLU_500789_0_0_1"/>
<accession>K0KTS3</accession>
<feature type="compositionally biased region" description="Low complexity" evidence="1">
    <location>
        <begin position="462"/>
        <end position="473"/>
    </location>
</feature>
<evidence type="ECO:0000313" key="3">
    <source>
        <dbReference type="Proteomes" id="UP000009328"/>
    </source>
</evidence>
<feature type="compositionally biased region" description="Basic residues" evidence="1">
    <location>
        <begin position="405"/>
        <end position="424"/>
    </location>
</feature>
<feature type="region of interest" description="Disordered" evidence="1">
    <location>
        <begin position="334"/>
        <end position="429"/>
    </location>
</feature>
<feature type="compositionally biased region" description="Basic and acidic residues" evidence="1">
    <location>
        <begin position="497"/>
        <end position="508"/>
    </location>
</feature>
<dbReference type="InParanoid" id="K0KTS3"/>
<evidence type="ECO:0000256" key="1">
    <source>
        <dbReference type="SAM" id="MobiDB-lite"/>
    </source>
</evidence>
<name>K0KTS3_WICCF</name>
<comment type="caution">
    <text evidence="2">The sequence shown here is derived from an EMBL/GenBank/DDBJ whole genome shotgun (WGS) entry which is preliminary data.</text>
</comment>
<feature type="compositionally biased region" description="Polar residues" evidence="1">
    <location>
        <begin position="376"/>
        <end position="404"/>
    </location>
</feature>
<feature type="compositionally biased region" description="Polar residues" evidence="1">
    <location>
        <begin position="73"/>
        <end position="89"/>
    </location>
</feature>
<sequence length="544" mass="62669">MPPKKSKRSSNDMHSQTYYLSNTPLYNYYPPPDQHKYIPNYNQSISNQAPLMTAHEEAEKGAFLLQSLKGTQQENQLPPGQNQTTNNNHFPLKKKLNNQNQKVFIHRIGRDSLKLNHIESNQRNNQSDDKNHQKREIYDFPVKPKPPTDVNELNNQIYQYDESKPNTKFSNADIIFANGNNREKRRIELFENYSELYKFKEFKRKSLFEEQSQLLQKNIDYLNKPNNFNTEISDLPSQGKKTPLIIRNLFEKETDIIETRDYELTRLRYWRRYKRNENIKNYYKQSLSLHQGYTDDVIDKLEKLKNFLLKQKTMLKNLDKDLLDINSNRSEKFYSGFKSNESGTGSIDINSDHDQNQNGNGNGSNHGINGIQNSSRSTPEQESLSNIESSETDTQSLLSTNTNTKPKKPSQSRKKITKPNKKLQSKQSKNQSIILTSILEGFAPLLTNEEFQIITNDESRSSKPSSSSNLTLGLGLGSDTEHGEESGTGRTTTSSRAVREARDREGYKDGNAATLNKIMKQYTSPNELDELEIESDLKILRSGK</sequence>
<reference evidence="2 3" key="1">
    <citation type="journal article" date="2012" name="Eukaryot. Cell">
        <title>Draft genome sequence of Wickerhamomyces ciferrii NRRL Y-1031 F-60-10.</title>
        <authorList>
            <person name="Schneider J."/>
            <person name="Andrea H."/>
            <person name="Blom J."/>
            <person name="Jaenicke S."/>
            <person name="Ruckert C."/>
            <person name="Schorsch C."/>
            <person name="Szczepanowski R."/>
            <person name="Farwick M."/>
            <person name="Goesmann A."/>
            <person name="Puhler A."/>
            <person name="Schaffer S."/>
            <person name="Tauch A."/>
            <person name="Kohler T."/>
            <person name="Brinkrolf K."/>
        </authorList>
    </citation>
    <scope>NUCLEOTIDE SEQUENCE [LARGE SCALE GENOMIC DNA]</scope>
    <source>
        <strain evidence="3">ATCC 14091 / BCRC 22168 / CBS 111 / JCM 3599 / NBRC 0793 / NRRL Y-1031 F-60-10</strain>
    </source>
</reference>
<dbReference type="STRING" id="1206466.K0KTS3"/>
<feature type="region of interest" description="Disordered" evidence="1">
    <location>
        <begin position="73"/>
        <end position="97"/>
    </location>
</feature>
<dbReference type="eggNOG" id="ENOG502SZUG">
    <property type="taxonomic scope" value="Eukaryota"/>
</dbReference>
<keyword evidence="3" id="KW-1185">Reference proteome</keyword>
<protein>
    <submittedName>
        <fullName evidence="2">Uncharacterized protein</fullName>
    </submittedName>
</protein>
<feature type="compositionally biased region" description="Polar residues" evidence="1">
    <location>
        <begin position="337"/>
        <end position="349"/>
    </location>
</feature>
<dbReference type="AlphaFoldDB" id="K0KTS3"/>